<reference evidence="1" key="1">
    <citation type="journal article" date="2015" name="Nature">
        <title>Complex archaea that bridge the gap between prokaryotes and eukaryotes.</title>
        <authorList>
            <person name="Spang A."/>
            <person name="Saw J.H."/>
            <person name="Jorgensen S.L."/>
            <person name="Zaremba-Niedzwiedzka K."/>
            <person name="Martijn J."/>
            <person name="Lind A.E."/>
            <person name="van Eijk R."/>
            <person name="Schleper C."/>
            <person name="Guy L."/>
            <person name="Ettema T.J."/>
        </authorList>
    </citation>
    <scope>NUCLEOTIDE SEQUENCE</scope>
</reference>
<name>A0A0F8YG09_9ZZZZ</name>
<protein>
    <submittedName>
        <fullName evidence="1">Uncharacterized protein</fullName>
    </submittedName>
</protein>
<organism evidence="1">
    <name type="scientific">marine sediment metagenome</name>
    <dbReference type="NCBI Taxonomy" id="412755"/>
    <lineage>
        <taxon>unclassified sequences</taxon>
        <taxon>metagenomes</taxon>
        <taxon>ecological metagenomes</taxon>
    </lineage>
</organism>
<dbReference type="EMBL" id="LAZR01053599">
    <property type="protein sequence ID" value="KKK80393.1"/>
    <property type="molecule type" value="Genomic_DNA"/>
</dbReference>
<evidence type="ECO:0000313" key="1">
    <source>
        <dbReference type="EMBL" id="KKK80393.1"/>
    </source>
</evidence>
<sequence length="30" mass="3477">CVEHKGKMIGKTNPELFFIDFVGTGEYIRF</sequence>
<accession>A0A0F8YG09</accession>
<feature type="non-terminal residue" evidence="1">
    <location>
        <position position="1"/>
    </location>
</feature>
<dbReference type="AlphaFoldDB" id="A0A0F8YG09"/>
<gene>
    <name evidence="1" type="ORF">LCGC14_2823930</name>
</gene>
<proteinExistence type="predicted"/>
<comment type="caution">
    <text evidence="1">The sequence shown here is derived from an EMBL/GenBank/DDBJ whole genome shotgun (WGS) entry which is preliminary data.</text>
</comment>